<dbReference type="HOGENOM" id="CLU_840007_0_0_1"/>
<dbReference type="Bgee" id="WBGene00018003">
    <property type="expression patterns" value="Expressed in material anatomical entity and 2 other cell types or tissues"/>
</dbReference>
<accession>O44775</accession>
<name>O44775_CAEEL</name>
<protein>
    <submittedName>
        <fullName evidence="3">DUF4263 domain-containing protein</fullName>
    </submittedName>
</protein>
<keyword evidence="4" id="KW-1185">Reference proteome</keyword>
<evidence type="ECO:0000313" key="3">
    <source>
        <dbReference type="EMBL" id="CCD66439.1"/>
    </source>
</evidence>
<reference evidence="3 4" key="1">
    <citation type="journal article" date="1998" name="Science">
        <title>Genome sequence of the nematode C. elegans: a platform for investigating biology.</title>
        <authorList>
            <consortium name="The C. elegans sequencing consortium"/>
            <person name="Sulson J.E."/>
            <person name="Waterston R."/>
        </authorList>
    </citation>
    <scope>NUCLEOTIDE SEQUENCE [LARGE SCALE GENOMIC DNA]</scope>
    <source>
        <strain evidence="3 4">Bristol N2</strain>
    </source>
</reference>
<dbReference type="GeneID" id="185228"/>
<dbReference type="WormBase" id="F33D11.6">
    <property type="protein sequence ID" value="CE39015"/>
    <property type="gene ID" value="WBGene00018003"/>
</dbReference>
<dbReference type="PANTHER" id="PTHR38631:SF2">
    <property type="entry name" value="DUF4263 DOMAIN-CONTAINING PROTEIN"/>
    <property type="match status" value="1"/>
</dbReference>
<dbReference type="UCSC" id="F33D11.6">
    <property type="organism name" value="c. elegans"/>
</dbReference>
<dbReference type="RefSeq" id="NP_491695.2">
    <property type="nucleotide sequence ID" value="NM_059294.2"/>
</dbReference>
<dbReference type="AlphaFoldDB" id="O44775"/>
<evidence type="ECO:0000313" key="4">
    <source>
        <dbReference type="Proteomes" id="UP000001940"/>
    </source>
</evidence>
<dbReference type="OrthoDB" id="5844435at2759"/>
<dbReference type="InParanoid" id="O44775"/>
<evidence type="ECO:0000313" key="5">
    <source>
        <dbReference type="WormBase" id="F33D11.6"/>
    </source>
</evidence>
<organism evidence="3 4">
    <name type="scientific">Caenorhabditis elegans</name>
    <dbReference type="NCBI Taxonomy" id="6239"/>
    <lineage>
        <taxon>Eukaryota</taxon>
        <taxon>Metazoa</taxon>
        <taxon>Ecdysozoa</taxon>
        <taxon>Nematoda</taxon>
        <taxon>Chromadorea</taxon>
        <taxon>Rhabditida</taxon>
        <taxon>Rhabditina</taxon>
        <taxon>Rhabditomorpha</taxon>
        <taxon>Rhabditoidea</taxon>
        <taxon>Rhabditidae</taxon>
        <taxon>Peloderinae</taxon>
        <taxon>Caenorhabditis</taxon>
    </lineage>
</organism>
<proteinExistence type="predicted"/>
<dbReference type="InterPro" id="IPR035415">
    <property type="entry name" value="DUF5382_central"/>
</dbReference>
<dbReference type="eggNOG" id="ENOG502TFUQ">
    <property type="taxonomic scope" value="Eukaryota"/>
</dbReference>
<sequence length="331" mass="39335">MFQDSKLGYYIYSTLNLKRGCTSIPNDIPEHPTQPESTYLSKLQTTLNTKIFNGQRHPQSTYQSFVNEFLINTTRVQFCERNGETLGKSEFRDYLFKRYADVKAYTDFEFTTTPFSDYQTDAVISVIVTWTNGNIMKDKYRFRVEEARERGDDQGWKDWWSTYVFVVCPIDLVPQPNNEDIMKKLCQLLYISEKVIQTRRKIFIDQVCGSIPIMITNGPSEQSRVTFLSHFMKKEEQGFHAQICEYNYKPIYKFSEFDNWLATWSGEYDDAKLLESKVESYENFSFICKVNLMKNYGVHDKEWKKREFKMKAFYEVDQWLVKETKIGCDYF</sequence>
<gene>
    <name evidence="3" type="ORF">CELE_F33D11.6</name>
    <name evidence="3 5" type="ORF">F33D11.6</name>
</gene>
<dbReference type="PhylomeDB" id="O44775"/>
<dbReference type="EMBL" id="BX284601">
    <property type="protein sequence ID" value="CCD66439.1"/>
    <property type="molecule type" value="Genomic_DNA"/>
</dbReference>
<evidence type="ECO:0000259" key="2">
    <source>
        <dbReference type="Pfam" id="PF20839"/>
    </source>
</evidence>
<evidence type="ECO:0000259" key="1">
    <source>
        <dbReference type="Pfam" id="PF17354"/>
    </source>
</evidence>
<dbReference type="Pfam" id="PF20839">
    <property type="entry name" value="DUF5382_C"/>
    <property type="match status" value="1"/>
</dbReference>
<dbReference type="FunCoup" id="O44775">
    <property type="interactions" value="811"/>
</dbReference>
<dbReference type="PaxDb" id="6239-F33D11.6"/>
<dbReference type="CTD" id="185228"/>
<dbReference type="InterPro" id="IPR048314">
    <property type="entry name" value="DUF5382_C"/>
</dbReference>
<dbReference type="KEGG" id="cel:CELE_F33D11.6"/>
<dbReference type="AGR" id="WB:WBGene00018003"/>
<feature type="domain" description="DUF5382" evidence="2">
    <location>
        <begin position="205"/>
        <end position="321"/>
    </location>
</feature>
<feature type="domain" description="DUF5382" evidence="1">
    <location>
        <begin position="34"/>
        <end position="159"/>
    </location>
</feature>
<dbReference type="Pfam" id="PF17354">
    <property type="entry name" value="DUF5382"/>
    <property type="match status" value="1"/>
</dbReference>
<dbReference type="PIR" id="T32766">
    <property type="entry name" value="T32766"/>
</dbReference>
<dbReference type="PANTHER" id="PTHR38631">
    <property type="match status" value="1"/>
</dbReference>
<dbReference type="Proteomes" id="UP000001940">
    <property type="component" value="Chromosome I"/>
</dbReference>